<dbReference type="InterPro" id="IPR018620">
    <property type="entry name" value="Ubiquitin3-bd_protein_But2_C"/>
</dbReference>
<evidence type="ECO:0000313" key="4">
    <source>
        <dbReference type="Proteomes" id="UP000218811"/>
    </source>
</evidence>
<reference evidence="3 4" key="1">
    <citation type="journal article" date="2012" name="Science">
        <title>The Paleozoic origin of enzymatic lignin decomposition reconstructed from 31 fungal genomes.</title>
        <authorList>
            <person name="Floudas D."/>
            <person name="Binder M."/>
            <person name="Riley R."/>
            <person name="Barry K."/>
            <person name="Blanchette R.A."/>
            <person name="Henrissat B."/>
            <person name="Martinez A.T."/>
            <person name="Otillar R."/>
            <person name="Spatafora J.W."/>
            <person name="Yadav J.S."/>
            <person name="Aerts A."/>
            <person name="Benoit I."/>
            <person name="Boyd A."/>
            <person name="Carlson A."/>
            <person name="Copeland A."/>
            <person name="Coutinho P.M."/>
            <person name="de Vries R.P."/>
            <person name="Ferreira P."/>
            <person name="Findley K."/>
            <person name="Foster B."/>
            <person name="Gaskell J."/>
            <person name="Glotzer D."/>
            <person name="Gorecki P."/>
            <person name="Heitman J."/>
            <person name="Hesse C."/>
            <person name="Hori C."/>
            <person name="Igarashi K."/>
            <person name="Jurgens J.A."/>
            <person name="Kallen N."/>
            <person name="Kersten P."/>
            <person name="Kohler A."/>
            <person name="Kuees U."/>
            <person name="Kumar T.K.A."/>
            <person name="Kuo A."/>
            <person name="LaButti K."/>
            <person name="Larrondo L.F."/>
            <person name="Lindquist E."/>
            <person name="Ling A."/>
            <person name="Lombard V."/>
            <person name="Lucas S."/>
            <person name="Lundell T."/>
            <person name="Martin R."/>
            <person name="McLaughlin D.J."/>
            <person name="Morgenstern I."/>
            <person name="Morin E."/>
            <person name="Murat C."/>
            <person name="Nagy L.G."/>
            <person name="Nolan M."/>
            <person name="Ohm R.A."/>
            <person name="Patyshakuliyeva A."/>
            <person name="Rokas A."/>
            <person name="Ruiz-Duenas F.J."/>
            <person name="Sabat G."/>
            <person name="Salamov A."/>
            <person name="Samejima M."/>
            <person name="Schmutz J."/>
            <person name="Slot J.C."/>
            <person name="St John F."/>
            <person name="Stenlid J."/>
            <person name="Sun H."/>
            <person name="Sun S."/>
            <person name="Syed K."/>
            <person name="Tsang A."/>
            <person name="Wiebenga A."/>
            <person name="Young D."/>
            <person name="Pisabarro A."/>
            <person name="Eastwood D.C."/>
            <person name="Martin F."/>
            <person name="Cullen D."/>
            <person name="Grigoriev I.V."/>
            <person name="Hibbett D.S."/>
        </authorList>
    </citation>
    <scope>NUCLEOTIDE SEQUENCE [LARGE SCALE GENOMIC DNA]</scope>
    <source>
        <strain evidence="3 4">MD-104</strain>
    </source>
</reference>
<feature type="transmembrane region" description="Helical" evidence="1">
    <location>
        <begin position="46"/>
        <end position="70"/>
    </location>
</feature>
<sequence>MQAFRRAEYILLATTDSPSSERISIDPEDTKQIQLRSVGSDLHSRLVFWACVSAICSSILSLCVAGYGYLSTPANVLGQSRNIKPLRRPNPYINLDKVLKDSNETFPPIVNFPPIVLQTAASGPRRTMREDHRQQRTKYGTVYPDERHILITSETSTIVQFRNIDYAMERCVLTLSLPPSVSLPDVPIKFSDPSTVDVWFLDTTSEISPYVSSTWEYAPSRLELLSTLEFSRGGPTNSTEFRCPSNEFTTFELVCTIPGCEVDFWQDRTVTPKGGVYLTQHQSVVA</sequence>
<protein>
    <recommendedName>
        <fullName evidence="2">Ubiquitin 3 binding protein But2 C-terminal domain-containing protein</fullName>
    </recommendedName>
</protein>
<dbReference type="AlphaFoldDB" id="A0A2H3K0E7"/>
<dbReference type="Pfam" id="PF09792">
    <property type="entry name" value="But2"/>
    <property type="match status" value="1"/>
</dbReference>
<accession>A0A2H3K0E7</accession>
<dbReference type="OrthoDB" id="3350619at2759"/>
<gene>
    <name evidence="3" type="ORF">WOLCODRAFT_139119</name>
</gene>
<evidence type="ECO:0000259" key="2">
    <source>
        <dbReference type="Pfam" id="PF09792"/>
    </source>
</evidence>
<dbReference type="STRING" id="742152.A0A2H3K0E7"/>
<dbReference type="OMA" id="DWGMENC"/>
<name>A0A2H3K0E7_WOLCO</name>
<organism evidence="3 4">
    <name type="scientific">Wolfiporia cocos (strain MD-104)</name>
    <name type="common">Brown rot fungus</name>
    <dbReference type="NCBI Taxonomy" id="742152"/>
    <lineage>
        <taxon>Eukaryota</taxon>
        <taxon>Fungi</taxon>
        <taxon>Dikarya</taxon>
        <taxon>Basidiomycota</taxon>
        <taxon>Agaricomycotina</taxon>
        <taxon>Agaricomycetes</taxon>
        <taxon>Polyporales</taxon>
        <taxon>Phaeolaceae</taxon>
        <taxon>Wolfiporia</taxon>
    </lineage>
</organism>
<evidence type="ECO:0000256" key="1">
    <source>
        <dbReference type="SAM" id="Phobius"/>
    </source>
</evidence>
<evidence type="ECO:0000313" key="3">
    <source>
        <dbReference type="EMBL" id="PCH44639.1"/>
    </source>
</evidence>
<dbReference type="Proteomes" id="UP000218811">
    <property type="component" value="Unassembled WGS sequence"/>
</dbReference>
<keyword evidence="4" id="KW-1185">Reference proteome</keyword>
<proteinExistence type="predicted"/>
<dbReference type="EMBL" id="KB468168">
    <property type="protein sequence ID" value="PCH44639.1"/>
    <property type="molecule type" value="Genomic_DNA"/>
</dbReference>
<keyword evidence="1" id="KW-1133">Transmembrane helix</keyword>
<keyword evidence="1" id="KW-0472">Membrane</keyword>
<keyword evidence="1" id="KW-0812">Transmembrane</keyword>
<feature type="domain" description="Ubiquitin 3 binding protein But2 C-terminal" evidence="2">
    <location>
        <begin position="150"/>
        <end position="267"/>
    </location>
</feature>